<dbReference type="GO" id="GO:0005634">
    <property type="term" value="C:nucleus"/>
    <property type="evidence" value="ECO:0007669"/>
    <property type="project" value="InterPro"/>
</dbReference>
<dbReference type="Gramene" id="mRNA:HanXRQr2_Chr06g0256901">
    <property type="protein sequence ID" value="mRNA:HanXRQr2_Chr06g0256901"/>
    <property type="gene ID" value="HanXRQr2_Chr06g0256901"/>
</dbReference>
<evidence type="ECO:0000313" key="3">
    <source>
        <dbReference type="EMBL" id="OTG22511.1"/>
    </source>
</evidence>
<gene>
    <name evidence="3" type="ORF">HannXRQ_Chr06g0172301</name>
    <name evidence="2" type="ORF">HanXRQr2_Chr06g0256901</name>
</gene>
<dbReference type="EMBL" id="CM007895">
    <property type="protein sequence ID" value="OTG22511.1"/>
    <property type="molecule type" value="Genomic_DNA"/>
</dbReference>
<reference evidence="3" key="2">
    <citation type="submission" date="2017-02" db="EMBL/GenBank/DDBJ databases">
        <title>Sunflower complete genome.</title>
        <authorList>
            <person name="Langlade N."/>
            <person name="Munos S."/>
        </authorList>
    </citation>
    <scope>NUCLEOTIDE SEQUENCE [LARGE SCALE GENOMIC DNA]</scope>
    <source>
        <tissue evidence="3">Leaves</tissue>
    </source>
</reference>
<evidence type="ECO:0000313" key="4">
    <source>
        <dbReference type="Proteomes" id="UP000215914"/>
    </source>
</evidence>
<reference evidence="2" key="3">
    <citation type="submission" date="2020-06" db="EMBL/GenBank/DDBJ databases">
        <title>Helianthus annuus Genome sequencing and assembly Release 2.</title>
        <authorList>
            <person name="Gouzy J."/>
            <person name="Langlade N."/>
            <person name="Munos S."/>
        </authorList>
    </citation>
    <scope>NUCLEOTIDE SEQUENCE</scope>
    <source>
        <tissue evidence="2">Leaves</tissue>
    </source>
</reference>
<dbReference type="EMBL" id="MNCJ02000321">
    <property type="protein sequence ID" value="KAF5802209.1"/>
    <property type="molecule type" value="Genomic_DNA"/>
</dbReference>
<dbReference type="PANTHER" id="PTHR35119:SF1">
    <property type="entry name" value="PROTEIN POLYCHOME"/>
    <property type="match status" value="1"/>
</dbReference>
<dbReference type="InParanoid" id="A0A251UJK5"/>
<dbReference type="PANTHER" id="PTHR35119">
    <property type="entry name" value="PROTEIN POLYCHOME"/>
    <property type="match status" value="1"/>
</dbReference>
<organism evidence="3 4">
    <name type="scientific">Helianthus annuus</name>
    <name type="common">Common sunflower</name>
    <dbReference type="NCBI Taxonomy" id="4232"/>
    <lineage>
        <taxon>Eukaryota</taxon>
        <taxon>Viridiplantae</taxon>
        <taxon>Streptophyta</taxon>
        <taxon>Embryophyta</taxon>
        <taxon>Tracheophyta</taxon>
        <taxon>Spermatophyta</taxon>
        <taxon>Magnoliopsida</taxon>
        <taxon>eudicotyledons</taxon>
        <taxon>Gunneridae</taxon>
        <taxon>Pentapetalae</taxon>
        <taxon>asterids</taxon>
        <taxon>campanulids</taxon>
        <taxon>Asterales</taxon>
        <taxon>Asteraceae</taxon>
        <taxon>Asteroideae</taxon>
        <taxon>Heliantheae alliance</taxon>
        <taxon>Heliantheae</taxon>
        <taxon>Helianthus</taxon>
    </lineage>
</organism>
<accession>A0A251UJK5</accession>
<keyword evidence="4" id="KW-1185">Reference proteome</keyword>
<proteinExistence type="predicted"/>
<evidence type="ECO:0000313" key="2">
    <source>
        <dbReference type="EMBL" id="KAF5802209.1"/>
    </source>
</evidence>
<dbReference type="InterPro" id="IPR034590">
    <property type="entry name" value="POLYCHOME/GIG1"/>
</dbReference>
<evidence type="ECO:0000256" key="1">
    <source>
        <dbReference type="SAM" id="MobiDB-lite"/>
    </source>
</evidence>
<feature type="region of interest" description="Disordered" evidence="1">
    <location>
        <begin position="27"/>
        <end position="60"/>
    </location>
</feature>
<dbReference type="Proteomes" id="UP000215914">
    <property type="component" value="Chromosome 6"/>
</dbReference>
<sequence>MIKIYDQDFYKFLQFTNTCSFNAPNHNLDRSTHSQSSMSNNRFRRGRGERNQITDQDSDSLESTMGNIRMMILSTICNEGEGDLLTPEKRLLNSIEIVERVVMEELNRLKRTPAAEKAEREKKVRTLMSMRWADSCWLNAKWADGLDAGAGVMIAGSQRIAAIADGSV</sequence>
<dbReference type="AlphaFoldDB" id="A0A251UJK5"/>
<name>A0A251UJK5_HELAN</name>
<dbReference type="STRING" id="4232.A0A251UJK5"/>
<reference evidence="2 4" key="1">
    <citation type="journal article" date="2017" name="Nature">
        <title>The sunflower genome provides insights into oil metabolism, flowering and Asterid evolution.</title>
        <authorList>
            <person name="Badouin H."/>
            <person name="Gouzy J."/>
            <person name="Grassa C.J."/>
            <person name="Murat F."/>
            <person name="Staton S.E."/>
            <person name="Cottret L."/>
            <person name="Lelandais-Briere C."/>
            <person name="Owens G.L."/>
            <person name="Carrere S."/>
            <person name="Mayjonade B."/>
            <person name="Legrand L."/>
            <person name="Gill N."/>
            <person name="Kane N.C."/>
            <person name="Bowers J.E."/>
            <person name="Hubner S."/>
            <person name="Bellec A."/>
            <person name="Berard A."/>
            <person name="Berges H."/>
            <person name="Blanchet N."/>
            <person name="Boniface M.C."/>
            <person name="Brunel D."/>
            <person name="Catrice O."/>
            <person name="Chaidir N."/>
            <person name="Claudel C."/>
            <person name="Donnadieu C."/>
            <person name="Faraut T."/>
            <person name="Fievet G."/>
            <person name="Helmstetter N."/>
            <person name="King M."/>
            <person name="Knapp S.J."/>
            <person name="Lai Z."/>
            <person name="Le Paslier M.C."/>
            <person name="Lippi Y."/>
            <person name="Lorenzon L."/>
            <person name="Mandel J.R."/>
            <person name="Marage G."/>
            <person name="Marchand G."/>
            <person name="Marquand E."/>
            <person name="Bret-Mestries E."/>
            <person name="Morien E."/>
            <person name="Nambeesan S."/>
            <person name="Nguyen T."/>
            <person name="Pegot-Espagnet P."/>
            <person name="Pouilly N."/>
            <person name="Raftis F."/>
            <person name="Sallet E."/>
            <person name="Schiex T."/>
            <person name="Thomas J."/>
            <person name="Vandecasteele C."/>
            <person name="Vares D."/>
            <person name="Vear F."/>
            <person name="Vautrin S."/>
            <person name="Crespi M."/>
            <person name="Mangin B."/>
            <person name="Burke J.M."/>
            <person name="Salse J."/>
            <person name="Munos S."/>
            <person name="Vincourt P."/>
            <person name="Rieseberg L.H."/>
            <person name="Langlade N.B."/>
        </authorList>
    </citation>
    <scope>NUCLEOTIDE SEQUENCE [LARGE SCALE GENOMIC DNA]</scope>
    <source>
        <strain evidence="4">cv. SF193</strain>
        <tissue evidence="2">Leaves</tissue>
    </source>
</reference>
<dbReference type="GO" id="GO:0051783">
    <property type="term" value="P:regulation of nuclear division"/>
    <property type="evidence" value="ECO:0007669"/>
    <property type="project" value="InterPro"/>
</dbReference>
<protein>
    <submittedName>
        <fullName evidence="3">Uncharacterized protein</fullName>
    </submittedName>
</protein>